<keyword evidence="5 6" id="KW-0472">Membrane</keyword>
<feature type="transmembrane region" description="Helical" evidence="6">
    <location>
        <begin position="117"/>
        <end position="140"/>
    </location>
</feature>
<feature type="transmembrane region" description="Helical" evidence="6">
    <location>
        <begin position="387"/>
        <end position="406"/>
    </location>
</feature>
<dbReference type="GO" id="GO:0005886">
    <property type="term" value="C:plasma membrane"/>
    <property type="evidence" value="ECO:0007669"/>
    <property type="project" value="UniProtKB-SubCell"/>
</dbReference>
<accession>A0A937AHT1</accession>
<protein>
    <submittedName>
        <fullName evidence="7">Lipopolysaccharide biosynthesis protein</fullName>
    </submittedName>
</protein>
<evidence type="ECO:0000256" key="1">
    <source>
        <dbReference type="ARBA" id="ARBA00004651"/>
    </source>
</evidence>
<feature type="transmembrane region" description="Helical" evidence="6">
    <location>
        <begin position="85"/>
        <end position="105"/>
    </location>
</feature>
<organism evidence="7 8">
    <name type="scientific">Marivirga atlantica</name>
    <dbReference type="NCBI Taxonomy" id="1548457"/>
    <lineage>
        <taxon>Bacteria</taxon>
        <taxon>Pseudomonadati</taxon>
        <taxon>Bacteroidota</taxon>
        <taxon>Cytophagia</taxon>
        <taxon>Cytophagales</taxon>
        <taxon>Marivirgaceae</taxon>
        <taxon>Marivirga</taxon>
    </lineage>
</organism>
<comment type="subcellular location">
    <subcellularLocation>
        <location evidence="1">Cell membrane</location>
        <topology evidence="1">Multi-pass membrane protein</topology>
    </subcellularLocation>
</comment>
<keyword evidence="8" id="KW-1185">Reference proteome</keyword>
<dbReference type="PANTHER" id="PTHR30250">
    <property type="entry name" value="PST FAMILY PREDICTED COLANIC ACID TRANSPORTER"/>
    <property type="match status" value="1"/>
</dbReference>
<feature type="transmembrane region" description="Helical" evidence="6">
    <location>
        <begin position="147"/>
        <end position="169"/>
    </location>
</feature>
<dbReference type="Proteomes" id="UP000642920">
    <property type="component" value="Unassembled WGS sequence"/>
</dbReference>
<evidence type="ECO:0000256" key="3">
    <source>
        <dbReference type="ARBA" id="ARBA00022692"/>
    </source>
</evidence>
<feature type="transmembrane region" description="Helical" evidence="6">
    <location>
        <begin position="442"/>
        <end position="462"/>
    </location>
</feature>
<comment type="caution">
    <text evidence="7">The sequence shown here is derived from an EMBL/GenBank/DDBJ whole genome shotgun (WGS) entry which is preliminary data.</text>
</comment>
<sequence>MIKKLFSHTAIYGLAPQITKVASFFSLPLITQELTELDYGVSAIIGAYTGAISVFAVLGLRVILVNTFFKSKNQYKWAWRQIYGFLTIWNFIYALILALLLLVVIPQEASENRWLILFLNVTPLVFFGQTKTICSTYYQLKQKPFQIAIRSLIFGLLSIGLNVLFIVYYKQGYMGWFYSNFIVGIINNISFFIPLNLKLKITPIFNFKWKTIRKYLKVSIPVVPHYYSSYLLNSSDKVVMNALNVSTGDVGKYGVSYTAGNIMQALSTALTNAVGPLLASNYGEKKYNEARYLTFISQITMFSATFILALWVKEIFQILIRNENLASMYYLGVIIVMSYNYRPMYVGANSQLMFNEKTHILWKVSFMAGVINIILNLILIPLFGFEIAAITTFVSYMFMGYTGFLLRDYRKLNPLNYFPFIWLVITILLTFFVYQLKDISVINKALVTIASITLFGSIVFFLNKKLNGIST</sequence>
<dbReference type="AlphaFoldDB" id="A0A937AHT1"/>
<dbReference type="InterPro" id="IPR050833">
    <property type="entry name" value="Poly_Biosynth_Transport"/>
</dbReference>
<dbReference type="EMBL" id="JAERQG010000004">
    <property type="protein sequence ID" value="MBL0766448.1"/>
    <property type="molecule type" value="Genomic_DNA"/>
</dbReference>
<evidence type="ECO:0000313" key="7">
    <source>
        <dbReference type="EMBL" id="MBL0766448.1"/>
    </source>
</evidence>
<name>A0A937AHT1_9BACT</name>
<keyword evidence="2" id="KW-1003">Cell membrane</keyword>
<evidence type="ECO:0000313" key="8">
    <source>
        <dbReference type="Proteomes" id="UP000642920"/>
    </source>
</evidence>
<evidence type="ECO:0000256" key="5">
    <source>
        <dbReference type="ARBA" id="ARBA00023136"/>
    </source>
</evidence>
<reference evidence="7" key="1">
    <citation type="submission" date="2021-01" db="EMBL/GenBank/DDBJ databases">
        <title>Marivirga sp. nov., isolated from intertidal surface sediments.</title>
        <authorList>
            <person name="Zhang M."/>
        </authorList>
    </citation>
    <scope>NUCLEOTIDE SEQUENCE</scope>
    <source>
        <strain evidence="7">SM1354</strain>
    </source>
</reference>
<dbReference type="RefSeq" id="WP_201922959.1">
    <property type="nucleotide sequence ID" value="NZ_JAERQG010000004.1"/>
</dbReference>
<evidence type="ECO:0000256" key="6">
    <source>
        <dbReference type="SAM" id="Phobius"/>
    </source>
</evidence>
<feature type="transmembrane region" description="Helical" evidence="6">
    <location>
        <begin position="39"/>
        <end position="64"/>
    </location>
</feature>
<feature type="transmembrane region" description="Helical" evidence="6">
    <location>
        <begin position="361"/>
        <end position="381"/>
    </location>
</feature>
<keyword evidence="4 6" id="KW-1133">Transmembrane helix</keyword>
<feature type="transmembrane region" description="Helical" evidence="6">
    <location>
        <begin position="175"/>
        <end position="197"/>
    </location>
</feature>
<feature type="transmembrane region" description="Helical" evidence="6">
    <location>
        <begin position="324"/>
        <end position="341"/>
    </location>
</feature>
<keyword evidence="3 6" id="KW-0812">Transmembrane</keyword>
<feature type="transmembrane region" description="Helical" evidence="6">
    <location>
        <begin position="292"/>
        <end position="312"/>
    </location>
</feature>
<evidence type="ECO:0000256" key="2">
    <source>
        <dbReference type="ARBA" id="ARBA00022475"/>
    </source>
</evidence>
<gene>
    <name evidence="7" type="ORF">JKP34_14370</name>
</gene>
<evidence type="ECO:0000256" key="4">
    <source>
        <dbReference type="ARBA" id="ARBA00022989"/>
    </source>
</evidence>
<feature type="transmembrane region" description="Helical" evidence="6">
    <location>
        <begin position="418"/>
        <end position="436"/>
    </location>
</feature>
<proteinExistence type="predicted"/>
<dbReference type="PANTHER" id="PTHR30250:SF11">
    <property type="entry name" value="O-ANTIGEN TRANSPORTER-RELATED"/>
    <property type="match status" value="1"/>
</dbReference>